<reference evidence="3" key="1">
    <citation type="submission" date="2022-11" db="UniProtKB">
        <authorList>
            <consortium name="EnsemblMetazoa"/>
        </authorList>
    </citation>
    <scope>IDENTIFICATION</scope>
</reference>
<feature type="compositionally biased region" description="Polar residues" evidence="1">
    <location>
        <begin position="145"/>
        <end position="170"/>
    </location>
</feature>
<protein>
    <recommendedName>
        <fullName evidence="2">DUF4806 domain-containing protein</fullName>
    </recommendedName>
</protein>
<dbReference type="PANTHER" id="PTHR34153">
    <property type="entry name" value="SI:CH211-262H13.3-RELATED-RELATED"/>
    <property type="match status" value="1"/>
</dbReference>
<dbReference type="OrthoDB" id="8887905at2759"/>
<evidence type="ECO:0000313" key="3">
    <source>
        <dbReference type="EnsemblMetazoa" id="XP_038063048.1"/>
    </source>
</evidence>
<dbReference type="AlphaFoldDB" id="A0A914AH77"/>
<evidence type="ECO:0000313" key="4">
    <source>
        <dbReference type="Proteomes" id="UP000887568"/>
    </source>
</evidence>
<evidence type="ECO:0000256" key="1">
    <source>
        <dbReference type="SAM" id="MobiDB-lite"/>
    </source>
</evidence>
<dbReference type="InterPro" id="IPR032071">
    <property type="entry name" value="DUF4806"/>
</dbReference>
<feature type="compositionally biased region" description="Polar residues" evidence="1">
    <location>
        <begin position="119"/>
        <end position="138"/>
    </location>
</feature>
<evidence type="ECO:0000259" key="2">
    <source>
        <dbReference type="Pfam" id="PF16064"/>
    </source>
</evidence>
<accession>A0A914AH77</accession>
<dbReference type="RefSeq" id="XP_038063048.1">
    <property type="nucleotide sequence ID" value="XM_038207120.1"/>
</dbReference>
<dbReference type="EnsemblMetazoa" id="XM_038207120.1">
    <property type="protein sequence ID" value="XP_038063048.1"/>
    <property type="gene ID" value="LOC119733746"/>
</dbReference>
<feature type="region of interest" description="Disordered" evidence="1">
    <location>
        <begin position="336"/>
        <end position="367"/>
    </location>
</feature>
<dbReference type="Pfam" id="PF16064">
    <property type="entry name" value="DUF4806"/>
    <property type="match status" value="1"/>
</dbReference>
<organism evidence="3 4">
    <name type="scientific">Patiria miniata</name>
    <name type="common">Bat star</name>
    <name type="synonym">Asterina miniata</name>
    <dbReference type="NCBI Taxonomy" id="46514"/>
    <lineage>
        <taxon>Eukaryota</taxon>
        <taxon>Metazoa</taxon>
        <taxon>Echinodermata</taxon>
        <taxon>Eleutherozoa</taxon>
        <taxon>Asterozoa</taxon>
        <taxon>Asteroidea</taxon>
        <taxon>Valvatacea</taxon>
        <taxon>Valvatida</taxon>
        <taxon>Asterinidae</taxon>
        <taxon>Patiria</taxon>
    </lineage>
</organism>
<feature type="compositionally biased region" description="Acidic residues" evidence="1">
    <location>
        <begin position="357"/>
        <end position="367"/>
    </location>
</feature>
<feature type="region of interest" description="Disordered" evidence="1">
    <location>
        <begin position="75"/>
        <end position="170"/>
    </location>
</feature>
<feature type="domain" description="DUF4806" evidence="2">
    <location>
        <begin position="220"/>
        <end position="295"/>
    </location>
</feature>
<sequence length="367" mass="40858">MYAVVEFVDVGTVSLVAENWLAEQDKMVKWPTKYKSQSRIDKAVQKCEAPTNDEYEQFPCRVLLKTAAFEKGRAKVRQAQDTSDLATEAETEVPPKRRKRPNPRYQMDSSSDEEMTPRQAANSQKTMFNIPATSTSFVPSPPASLIQSGSPSGSLIQPTSPSGSLNLPRSFSPCTATEKKILTMIERSNMIAAENRAILIQILRKVNVSERDLENGGLPEGVTFPLKLLKDVRELEGLVQNFEKEKLLVTYLSNIGGENLGSTVRRILACVLTNDLAKQYNWIGKGTKEAFCKLRMVNVIHRAVRRNPTVRSATNAEIDSIIKDWLRYAKDRDGGRARRAARQSSVNSPAPSVSQESTEDYGSSDEN</sequence>
<feature type="compositionally biased region" description="Polar residues" evidence="1">
    <location>
        <begin position="343"/>
        <end position="356"/>
    </location>
</feature>
<dbReference type="GeneID" id="119733746"/>
<proteinExistence type="predicted"/>
<dbReference type="PANTHER" id="PTHR34153:SF2">
    <property type="entry name" value="SI:CH211-262H13.3-RELATED"/>
    <property type="match status" value="1"/>
</dbReference>
<name>A0A914AH77_PATMI</name>
<dbReference type="Proteomes" id="UP000887568">
    <property type="component" value="Unplaced"/>
</dbReference>
<dbReference type="OMA" id="KSSTRIM"/>
<keyword evidence="4" id="KW-1185">Reference proteome</keyword>